<evidence type="ECO:0000313" key="3">
    <source>
        <dbReference type="EMBL" id="GEV78622.1"/>
    </source>
</evidence>
<accession>A0A699GSD9</accession>
<comment type="caution">
    <text evidence="3">The sequence shown here is derived from an EMBL/GenBank/DDBJ whole genome shotgun (WGS) entry which is preliminary data.</text>
</comment>
<name>A0A699GSD9_TANCI</name>
<evidence type="ECO:0008006" key="4">
    <source>
        <dbReference type="Google" id="ProtNLM"/>
    </source>
</evidence>
<dbReference type="AlphaFoldDB" id="A0A699GSD9"/>
<sequence length="622" mass="69918">MIWLRVESPSTSHPLLLPPPIVLPHTRASMAMIKAATPSTYILAPRSETPPSWTPLLLPIPLLTSSPPLLLPSTNRRAHVLKVTLPPRKRLCIAIGPRFEVEECSSALTDRPTGGFRAYYGFVDTLDNEIRLDPDREIGYEITDVWEDSDEIAEEIPATDDDRLLMSGQLNSLRRDRRSHARTARLMESKARASREAWKMAPTRRTTRASPAMTTTTTPVTNAQLKALIDQGVADALTARNADRIRNGDDNYDSRTGSRRIKRTTRECTNTDFLKCQPMNSRELALMCGRIFFEESDKIEKYVGGIFDMIHGSVMASKPKTMQNAVDFATELMDKKIHTFAKHHTENKRKVTAVLNKVNAAKSRVTTAVKVSTAGWIKWLEDQDMTPWCIKGCPRAKIIKNGNKVLTKTIGTIDQPYEPTNVEEKLDKKNEMKDKGTLLMALPNKDQLKFHSYQDAKLLMEAIKKRYGGNKNPRSINNTSSTNEADNTTYRVSIAHTQVVYTKSLEKAEKVRDELKVTLEKYQNSSKSLNILLESQENVKSISDKGYHAVPSPYIGNYIPPKPDLMFIDEQLESESVDIVSTISASAIKTIESVDVKNKGVYSTIETKPVRKNNFSPPITED</sequence>
<gene>
    <name evidence="3" type="ORF">Tci_150599</name>
</gene>
<reference evidence="3" key="1">
    <citation type="journal article" date="2019" name="Sci. Rep.">
        <title>Draft genome of Tanacetum cinerariifolium, the natural source of mosquito coil.</title>
        <authorList>
            <person name="Yamashiro T."/>
            <person name="Shiraishi A."/>
            <person name="Satake H."/>
            <person name="Nakayama K."/>
        </authorList>
    </citation>
    <scope>NUCLEOTIDE SEQUENCE</scope>
</reference>
<feature type="coiled-coil region" evidence="1">
    <location>
        <begin position="505"/>
        <end position="539"/>
    </location>
</feature>
<keyword evidence="1" id="KW-0175">Coiled coil</keyword>
<evidence type="ECO:0000256" key="2">
    <source>
        <dbReference type="SAM" id="MobiDB-lite"/>
    </source>
</evidence>
<feature type="region of interest" description="Disordered" evidence="2">
    <location>
        <begin position="175"/>
        <end position="215"/>
    </location>
</feature>
<protein>
    <recommendedName>
        <fullName evidence="4">Reverse transcriptase domain-containing protein</fullName>
    </recommendedName>
</protein>
<proteinExistence type="predicted"/>
<evidence type="ECO:0000256" key="1">
    <source>
        <dbReference type="SAM" id="Coils"/>
    </source>
</evidence>
<feature type="compositionally biased region" description="Low complexity" evidence="2">
    <location>
        <begin position="201"/>
        <end position="215"/>
    </location>
</feature>
<dbReference type="EMBL" id="BKCJ010034259">
    <property type="protein sequence ID" value="GEV78622.1"/>
    <property type="molecule type" value="Genomic_DNA"/>
</dbReference>
<feature type="compositionally biased region" description="Basic and acidic residues" evidence="2">
    <location>
        <begin position="185"/>
        <end position="198"/>
    </location>
</feature>
<organism evidence="3">
    <name type="scientific">Tanacetum cinerariifolium</name>
    <name type="common">Dalmatian daisy</name>
    <name type="synonym">Chrysanthemum cinerariifolium</name>
    <dbReference type="NCBI Taxonomy" id="118510"/>
    <lineage>
        <taxon>Eukaryota</taxon>
        <taxon>Viridiplantae</taxon>
        <taxon>Streptophyta</taxon>
        <taxon>Embryophyta</taxon>
        <taxon>Tracheophyta</taxon>
        <taxon>Spermatophyta</taxon>
        <taxon>Magnoliopsida</taxon>
        <taxon>eudicotyledons</taxon>
        <taxon>Gunneridae</taxon>
        <taxon>Pentapetalae</taxon>
        <taxon>asterids</taxon>
        <taxon>campanulids</taxon>
        <taxon>Asterales</taxon>
        <taxon>Asteraceae</taxon>
        <taxon>Asteroideae</taxon>
        <taxon>Anthemideae</taxon>
        <taxon>Anthemidinae</taxon>
        <taxon>Tanacetum</taxon>
    </lineage>
</organism>